<dbReference type="InterPro" id="IPR018531">
    <property type="entry name" value="DUF1993"/>
</dbReference>
<dbReference type="Gene3D" id="1.20.120.450">
    <property type="entry name" value="dinb family like domain"/>
    <property type="match status" value="1"/>
</dbReference>
<dbReference type="PANTHER" id="PTHR36922:SF1">
    <property type="entry name" value="DUF1993 DOMAIN-CONTAINING PROTEIN"/>
    <property type="match status" value="1"/>
</dbReference>
<dbReference type="PANTHER" id="PTHR36922">
    <property type="entry name" value="BLL2446 PROTEIN"/>
    <property type="match status" value="1"/>
</dbReference>
<dbReference type="InterPro" id="IPR034660">
    <property type="entry name" value="DinB/YfiT-like"/>
</dbReference>
<organism evidence="1 2">
    <name type="scientific">Acidovorax kalamii</name>
    <dbReference type="NCBI Taxonomy" id="2004485"/>
    <lineage>
        <taxon>Bacteria</taxon>
        <taxon>Pseudomonadati</taxon>
        <taxon>Pseudomonadota</taxon>
        <taxon>Betaproteobacteria</taxon>
        <taxon>Burkholderiales</taxon>
        <taxon>Comamonadaceae</taxon>
        <taxon>Acidovorax</taxon>
    </lineage>
</organism>
<name>A0A235EL98_9BURK</name>
<dbReference type="AlphaFoldDB" id="A0A235EL98"/>
<keyword evidence="2" id="KW-1185">Reference proteome</keyword>
<reference evidence="1 2" key="1">
    <citation type="submission" date="2017-07" db="EMBL/GenBank/DDBJ databases">
        <title>Acidovorax KNDSW TSA 6 genome sequence and assembly.</title>
        <authorList>
            <person name="Mayilraj S."/>
        </authorList>
    </citation>
    <scope>NUCLEOTIDE SEQUENCE [LARGE SCALE GENOMIC DNA]</scope>
    <source>
        <strain evidence="1 2">KNDSW-TSA6</strain>
    </source>
</reference>
<evidence type="ECO:0000313" key="1">
    <source>
        <dbReference type="EMBL" id="OYD49806.1"/>
    </source>
</evidence>
<dbReference type="OrthoDB" id="338237at2"/>
<comment type="caution">
    <text evidence="1">The sequence shown here is derived from an EMBL/GenBank/DDBJ whole genome shotgun (WGS) entry which is preliminary data.</text>
</comment>
<accession>A0A235EL98</accession>
<dbReference type="RefSeq" id="WP_094289967.1">
    <property type="nucleotide sequence ID" value="NZ_JAMXHW010000020.1"/>
</dbReference>
<proteinExistence type="predicted"/>
<evidence type="ECO:0000313" key="2">
    <source>
        <dbReference type="Proteomes" id="UP000215441"/>
    </source>
</evidence>
<gene>
    <name evidence="1" type="ORF">CBY09_12680</name>
</gene>
<evidence type="ECO:0008006" key="3">
    <source>
        <dbReference type="Google" id="ProtNLM"/>
    </source>
</evidence>
<dbReference type="SUPFAM" id="SSF109854">
    <property type="entry name" value="DinB/YfiT-like putative metalloenzymes"/>
    <property type="match status" value="1"/>
</dbReference>
<protein>
    <recommendedName>
        <fullName evidence="3">DUF1993 domain-containing protein</fullName>
    </recommendedName>
</protein>
<sequence>MTSPLYNASIPVFRQMLGSLKDILAKTEAHATARKIEPDALLQARLFPDMFPLARQVLIACDFAKGVAARLAGVEVPSFPDAERPGFAELNERIATVLAFIEGLPQAAFADAATRAITIQPGTPREKQFVGEHYLLHYGLPQFFFHVNATYAIARHNGVELGKRDYMGQY</sequence>
<dbReference type="EMBL" id="NOIG01000008">
    <property type="protein sequence ID" value="OYD49806.1"/>
    <property type="molecule type" value="Genomic_DNA"/>
</dbReference>
<dbReference type="Pfam" id="PF09351">
    <property type="entry name" value="DUF1993"/>
    <property type="match status" value="1"/>
</dbReference>
<dbReference type="Proteomes" id="UP000215441">
    <property type="component" value="Unassembled WGS sequence"/>
</dbReference>